<name>A0A2N8ZIS2_9VIBR</name>
<protein>
    <recommendedName>
        <fullName evidence="3">DUF2913 domain-containing protein</fullName>
    </recommendedName>
</protein>
<accession>A0A2N8ZIS2</accession>
<gene>
    <name evidence="1" type="ORF">VTAP4600_B0189</name>
</gene>
<dbReference type="RefSeq" id="WP_102524187.1">
    <property type="nucleotide sequence ID" value="NZ_LT960612.1"/>
</dbReference>
<dbReference type="Proteomes" id="UP000235828">
    <property type="component" value="Chromosome B"/>
</dbReference>
<keyword evidence="2" id="KW-1185">Reference proteome</keyword>
<dbReference type="EMBL" id="LT960612">
    <property type="protein sequence ID" value="SON51800.1"/>
    <property type="molecule type" value="Genomic_DNA"/>
</dbReference>
<dbReference type="Pfam" id="PF11140">
    <property type="entry name" value="DUF2913"/>
    <property type="match status" value="1"/>
</dbReference>
<evidence type="ECO:0000313" key="2">
    <source>
        <dbReference type="Proteomes" id="UP000235828"/>
    </source>
</evidence>
<reference evidence="1 2" key="1">
    <citation type="submission" date="2017-10" db="EMBL/GenBank/DDBJ databases">
        <authorList>
            <person name="Banno H."/>
            <person name="Chua N.-H."/>
        </authorList>
    </citation>
    <scope>NUCLEOTIDE SEQUENCE [LARGE SCALE GENOMIC DNA]</scope>
    <source>
        <strain evidence="1">Vibrio tapetis CECT4600</strain>
    </source>
</reference>
<evidence type="ECO:0000313" key="1">
    <source>
        <dbReference type="EMBL" id="SON51800.1"/>
    </source>
</evidence>
<organism evidence="1 2">
    <name type="scientific">Vibrio tapetis subsp. tapetis</name>
    <dbReference type="NCBI Taxonomy" id="1671868"/>
    <lineage>
        <taxon>Bacteria</taxon>
        <taxon>Pseudomonadati</taxon>
        <taxon>Pseudomonadota</taxon>
        <taxon>Gammaproteobacteria</taxon>
        <taxon>Vibrionales</taxon>
        <taxon>Vibrionaceae</taxon>
        <taxon>Vibrio</taxon>
    </lineage>
</organism>
<dbReference type="OrthoDB" id="5875099at2"/>
<dbReference type="KEGG" id="vta:B0189"/>
<dbReference type="AlphaFoldDB" id="A0A2N8ZIS2"/>
<evidence type="ECO:0008006" key="3">
    <source>
        <dbReference type="Google" id="ProtNLM"/>
    </source>
</evidence>
<dbReference type="InterPro" id="IPR021316">
    <property type="entry name" value="DUF2913"/>
</dbReference>
<sequence length="190" mass="22022">MSQSKLLLEISTHALLHLEFKRLDKRLSSTEQSNLLVQFLKRATKDNRYKVARKTAKNWLLLGRKPNGNLESILTREQERLRHTVSTDLHCFVELVGALEHKLKTKVQYSMAHKIDLKARYGKVLVCVVDEDLKGSFDEDGLMFSATQILFIGSEEHKDVFSEVIEKDGHFQTVVAYEDEEHLRVELLRM</sequence>
<proteinExistence type="predicted"/>